<dbReference type="GO" id="GO:0042597">
    <property type="term" value="C:periplasmic space"/>
    <property type="evidence" value="ECO:0007669"/>
    <property type="project" value="InterPro"/>
</dbReference>
<name>A0A5R9A590_PSENT</name>
<feature type="domain" description="Plastocyanin-like" evidence="6">
    <location>
        <begin position="431"/>
        <end position="551"/>
    </location>
</feature>
<evidence type="ECO:0000256" key="1">
    <source>
        <dbReference type="ARBA" id="ARBA00022723"/>
    </source>
</evidence>
<proteinExistence type="predicted"/>
<dbReference type="CDD" id="cd13874">
    <property type="entry name" value="CuRO_2_CopA"/>
    <property type="match status" value="1"/>
</dbReference>
<evidence type="ECO:0000313" key="8">
    <source>
        <dbReference type="EMBL" id="TLP73841.1"/>
    </source>
</evidence>
<dbReference type="InterPro" id="IPR034282">
    <property type="entry name" value="CuRO_2_CopA"/>
</dbReference>
<dbReference type="Pfam" id="PF00394">
    <property type="entry name" value="Cu-oxidase"/>
    <property type="match status" value="1"/>
</dbReference>
<dbReference type="Proteomes" id="UP000307510">
    <property type="component" value="Unassembled WGS sequence"/>
</dbReference>
<dbReference type="NCBIfam" id="TIGR01480">
    <property type="entry name" value="copper_res_A"/>
    <property type="match status" value="1"/>
</dbReference>
<organism evidence="8 9">
    <name type="scientific">Pseudomonas nitroreducens</name>
    <dbReference type="NCBI Taxonomy" id="46680"/>
    <lineage>
        <taxon>Bacteria</taxon>
        <taxon>Pseudomonadati</taxon>
        <taxon>Pseudomonadota</taxon>
        <taxon>Gammaproteobacteria</taxon>
        <taxon>Pseudomonadales</taxon>
        <taxon>Pseudomonadaceae</taxon>
        <taxon>Pseudomonas</taxon>
    </lineage>
</organism>
<dbReference type="GO" id="GO:0016491">
    <property type="term" value="F:oxidoreductase activity"/>
    <property type="evidence" value="ECO:0007669"/>
    <property type="project" value="UniProtKB-KW"/>
</dbReference>
<feature type="domain" description="Plastocyanin-like" evidence="7">
    <location>
        <begin position="30"/>
        <end position="140"/>
    </location>
</feature>
<dbReference type="InterPro" id="IPR006376">
    <property type="entry name" value="Cu-R_CopA"/>
</dbReference>
<comment type="caution">
    <text evidence="8">The sequence shown here is derived from an EMBL/GenBank/DDBJ whole genome shotgun (WGS) entry which is preliminary data.</text>
</comment>
<dbReference type="InterPro" id="IPR045087">
    <property type="entry name" value="Cu-oxidase_fam"/>
</dbReference>
<keyword evidence="4" id="KW-0732">Signal</keyword>
<feature type="chain" id="PRO_5024428333" evidence="4">
    <location>
        <begin position="22"/>
        <end position="557"/>
    </location>
</feature>
<dbReference type="EMBL" id="VASG01000004">
    <property type="protein sequence ID" value="TLP73841.1"/>
    <property type="molecule type" value="Genomic_DNA"/>
</dbReference>
<dbReference type="Pfam" id="PF07731">
    <property type="entry name" value="Cu-oxidase_2"/>
    <property type="match status" value="1"/>
</dbReference>
<accession>A0A5R9A590</accession>
<keyword evidence="1" id="KW-0479">Metal-binding</keyword>
<dbReference type="AlphaFoldDB" id="A0A5R9A590"/>
<dbReference type="PANTHER" id="PTHR11709">
    <property type="entry name" value="MULTI-COPPER OXIDASE"/>
    <property type="match status" value="1"/>
</dbReference>
<evidence type="ECO:0000313" key="9">
    <source>
        <dbReference type="Proteomes" id="UP000307510"/>
    </source>
</evidence>
<protein>
    <submittedName>
        <fullName evidence="8">Copper resistance system multicopper oxidase</fullName>
    </submittedName>
</protein>
<dbReference type="PROSITE" id="PS00079">
    <property type="entry name" value="MULTICOPPER_OXIDASE1"/>
    <property type="match status" value="1"/>
</dbReference>
<dbReference type="GO" id="GO:0005507">
    <property type="term" value="F:copper ion binding"/>
    <property type="evidence" value="ECO:0007669"/>
    <property type="project" value="InterPro"/>
</dbReference>
<dbReference type="RefSeq" id="WP_138214792.1">
    <property type="nucleotide sequence ID" value="NZ_VASG01000004.1"/>
</dbReference>
<dbReference type="InterPro" id="IPR008972">
    <property type="entry name" value="Cupredoxin"/>
</dbReference>
<dbReference type="InterPro" id="IPR011706">
    <property type="entry name" value="Cu-oxidase_C"/>
</dbReference>
<dbReference type="CDD" id="cd13896">
    <property type="entry name" value="CuRO_3_CopA"/>
    <property type="match status" value="1"/>
</dbReference>
<keyword evidence="3" id="KW-0186">Copper</keyword>
<evidence type="ECO:0000259" key="6">
    <source>
        <dbReference type="Pfam" id="PF07731"/>
    </source>
</evidence>
<dbReference type="InterPro" id="IPR034279">
    <property type="entry name" value="CuRO_3_CopA"/>
</dbReference>
<evidence type="ECO:0000256" key="4">
    <source>
        <dbReference type="SAM" id="SignalP"/>
    </source>
</evidence>
<dbReference type="SUPFAM" id="SSF49503">
    <property type="entry name" value="Cupredoxins"/>
    <property type="match status" value="3"/>
</dbReference>
<dbReference type="Gene3D" id="2.60.40.420">
    <property type="entry name" value="Cupredoxins - blue copper proteins"/>
    <property type="match status" value="3"/>
</dbReference>
<dbReference type="InterPro" id="IPR033138">
    <property type="entry name" value="Cu_oxidase_CS"/>
</dbReference>
<keyword evidence="2" id="KW-0560">Oxidoreductase</keyword>
<gene>
    <name evidence="8" type="ORF">FEA48_16560</name>
</gene>
<dbReference type="InterPro" id="IPR001117">
    <property type="entry name" value="Cu-oxidase_2nd"/>
</dbReference>
<evidence type="ECO:0000259" key="7">
    <source>
        <dbReference type="Pfam" id="PF07732"/>
    </source>
</evidence>
<dbReference type="Pfam" id="PF07732">
    <property type="entry name" value="Cu-oxidase_3"/>
    <property type="match status" value="1"/>
</dbReference>
<sequence length="557" mass="62197">MIRAREWALGALLLAPLAVQAGVYDLTIGEGELKLSDGARKALTVNGRTPAPELRFKEGEDVELRVTNTLDRDTSLHWHGLILPYTQDGVPGISFPGIKPGETFTYRFTVKQSGTYWYHAHSDFQEIEGLYGPLVIEPKAREPYRYDREYTLLLADWHDTRPETVFANLKKQSDYYNRNQRTLGDFIADSSANGFMATVRDRLDWGGMRMAPTDIADIAGFRFLVNGQDSEQNWTGLFKPGERVRLRIINGSGMSYFDLRIPGLKMTVVQADGNDVQPVTVDELRIAVAETYDVIVQPQEDRAYTFFAEAMDRSGYARATLTPRAGLQAEVPALRERPLLTMADMGMNHEGMDHGGMAMAGPEAADMSGMDHSSMAGMDHSQMAGMDHSAMAAPKSDYAPGSGLTPQPTEPGNRLLVYADLKAMRPYADYRAPDRTIEFRLTGNMERYFWSIDGKKYSEADPIRLTYGERVRIRFVNDTMMTHPMHLHGMWMQLDKGNGRFNPLKHVVSVAPGSTLDVDVPADALGEWAFHCHLIYHMAAGMMRKVIVEPAPASASL</sequence>
<reference evidence="8 9" key="1">
    <citation type="submission" date="2019-05" db="EMBL/GenBank/DDBJ databases">
        <authorList>
            <person name="Moore K."/>
            <person name="O'Neill P."/>
            <person name="Farbos A."/>
            <person name="Studholme D.J."/>
        </authorList>
    </citation>
    <scope>NUCLEOTIDE SEQUENCE [LARGE SCALE GENOMIC DNA]</scope>
    <source>
        <strain evidence="8 9">DSM 9128</strain>
    </source>
</reference>
<feature type="domain" description="Plastocyanin-like" evidence="5">
    <location>
        <begin position="149"/>
        <end position="319"/>
    </location>
</feature>
<dbReference type="PANTHER" id="PTHR11709:SF394">
    <property type="entry name" value="FI03373P-RELATED"/>
    <property type="match status" value="1"/>
</dbReference>
<reference evidence="9" key="2">
    <citation type="submission" date="2019-06" db="EMBL/GenBank/DDBJ databases">
        <title>AzeR, a transcriptional regulator that responds to azelaic acid in Pseudomonas nitroreducens.</title>
        <authorList>
            <person name="Bez C."/>
            <person name="Javvadi S.G."/>
            <person name="Bertani I."/>
            <person name="Devescovi G."/>
            <person name="Studholme D.J."/>
            <person name="Geller A."/>
            <person name="Levy A."/>
            <person name="Venturi V."/>
        </authorList>
    </citation>
    <scope>NUCLEOTIDE SEQUENCE [LARGE SCALE GENOMIC DNA]</scope>
    <source>
        <strain evidence="9">DSM 9128</strain>
    </source>
</reference>
<evidence type="ECO:0000256" key="2">
    <source>
        <dbReference type="ARBA" id="ARBA00023002"/>
    </source>
</evidence>
<evidence type="ECO:0000259" key="5">
    <source>
        <dbReference type="Pfam" id="PF00394"/>
    </source>
</evidence>
<dbReference type="PROSITE" id="PS00080">
    <property type="entry name" value="MULTICOPPER_OXIDASE2"/>
    <property type="match status" value="1"/>
</dbReference>
<evidence type="ECO:0000256" key="3">
    <source>
        <dbReference type="ARBA" id="ARBA00023008"/>
    </source>
</evidence>
<dbReference type="InterPro" id="IPR002355">
    <property type="entry name" value="Cu_oxidase_Cu_BS"/>
</dbReference>
<feature type="signal peptide" evidence="4">
    <location>
        <begin position="1"/>
        <end position="21"/>
    </location>
</feature>
<dbReference type="InterPro" id="IPR011707">
    <property type="entry name" value="Cu-oxidase-like_N"/>
</dbReference>